<evidence type="ECO:0000256" key="3">
    <source>
        <dbReference type="PROSITE-ProRule" id="PRU00708"/>
    </source>
</evidence>
<name>A0AAN7KW72_9MYRT</name>
<dbReference type="NCBIfam" id="TIGR00756">
    <property type="entry name" value="PPR"/>
    <property type="match status" value="13"/>
</dbReference>
<dbReference type="PANTHER" id="PTHR47933">
    <property type="entry name" value="PENTATRICOPEPTIDE REPEAT-CONTAINING PROTEIN 1, MITOCHONDRIAL"/>
    <property type="match status" value="1"/>
</dbReference>
<dbReference type="EMBL" id="JAXIOK010000004">
    <property type="protein sequence ID" value="KAK4774135.1"/>
    <property type="molecule type" value="Genomic_DNA"/>
</dbReference>
<evidence type="ECO:0000256" key="2">
    <source>
        <dbReference type="ARBA" id="ARBA00022737"/>
    </source>
</evidence>
<feature type="repeat" description="PPR" evidence="3">
    <location>
        <begin position="473"/>
        <end position="507"/>
    </location>
</feature>
<feature type="repeat" description="PPR" evidence="3">
    <location>
        <begin position="297"/>
        <end position="331"/>
    </location>
</feature>
<dbReference type="FunFam" id="1.25.40.10:FF:000530">
    <property type="entry name" value="Pentatricopeptide repeat-containing protein At1g74850, chloroplastic"/>
    <property type="match status" value="1"/>
</dbReference>
<feature type="repeat" description="PPR" evidence="3">
    <location>
        <begin position="403"/>
        <end position="437"/>
    </location>
</feature>
<accession>A0AAN7KW72</accession>
<dbReference type="AlphaFoldDB" id="A0AAN7KW72"/>
<keyword evidence="5" id="KW-1185">Reference proteome</keyword>
<evidence type="ECO:0000256" key="1">
    <source>
        <dbReference type="ARBA" id="ARBA00007626"/>
    </source>
</evidence>
<gene>
    <name evidence="4" type="ORF">SAY87_029154</name>
</gene>
<evidence type="ECO:0000313" key="4">
    <source>
        <dbReference type="EMBL" id="KAK4774135.1"/>
    </source>
</evidence>
<dbReference type="Proteomes" id="UP001345219">
    <property type="component" value="Chromosome 22"/>
</dbReference>
<dbReference type="PROSITE" id="PS51375">
    <property type="entry name" value="PPR"/>
    <property type="match status" value="11"/>
</dbReference>
<feature type="repeat" description="PPR" evidence="3">
    <location>
        <begin position="227"/>
        <end position="261"/>
    </location>
</feature>
<dbReference type="SUPFAM" id="SSF81901">
    <property type="entry name" value="HCP-like"/>
    <property type="match status" value="2"/>
</dbReference>
<comment type="similarity">
    <text evidence="1">Belongs to the PPR family. P subfamily.</text>
</comment>
<dbReference type="Pfam" id="PF13041">
    <property type="entry name" value="PPR_2"/>
    <property type="match status" value="5"/>
</dbReference>
<feature type="repeat" description="PPR" evidence="3">
    <location>
        <begin position="438"/>
        <end position="468"/>
    </location>
</feature>
<sequence length="637" mass="72657">MLGGLVFPRRCISTQSYLCARGKQTEREIVQMFQLPHIQEDKQNPHPNLSRKNPSSRVLDERFIRILKIFKWGPDAEKALEVLKLRVDTRLVREVLMVDVEIRVKIQFFKWVGKRRNFAHDSTTYMALIHCLDNAKMFGEMWKTIQEMIRTLPTISSSELSEIIRALGRAKMVNKALSVFYLVKGRKCQPTARTYNSVLLMLMQERHHEKIHELYNEMCNENNCFPDTITYDVLISAFSKLGRYESAIRLFDEMKVNGLEPTVKIYTILLSIYFMLGEVEKALSLVQNMREKGCAPTVFTYTELIKGLGKAGRVEEAYDVYSNMRREGCKADVVLMNNLINIFGRAGRLDDSLKIFSDMENMQVTPNVVTYNTIIKSLFESKSCASEAALWYEKMKDKGLTPSSFTYSILIDGFCKTNRVEKALLLLEEMDEKGFPPTPAAYCSIINSLGKAKRYEAANELFQELRENCGELSSRVYAVMIKHYGKCGRLSEAVDLFNEMKQMGCKPDVYAHNALMSGMVRAGMINEAYTLLHSMEKNGCIPDINSHNIILNGLARSGGPARAMEIFTRMKNNMKIRPDSVSYNTMLGCLSRAGMFEEAAKLMKEMNSEGFEYDLITYSSILEAVGKVDEEKTISAF</sequence>
<feature type="repeat" description="PPR" evidence="3">
    <location>
        <begin position="332"/>
        <end position="366"/>
    </location>
</feature>
<feature type="repeat" description="PPR" evidence="3">
    <location>
        <begin position="579"/>
        <end position="613"/>
    </location>
</feature>
<organism evidence="4 5">
    <name type="scientific">Trapa incisa</name>
    <dbReference type="NCBI Taxonomy" id="236973"/>
    <lineage>
        <taxon>Eukaryota</taxon>
        <taxon>Viridiplantae</taxon>
        <taxon>Streptophyta</taxon>
        <taxon>Embryophyta</taxon>
        <taxon>Tracheophyta</taxon>
        <taxon>Spermatophyta</taxon>
        <taxon>Magnoliopsida</taxon>
        <taxon>eudicotyledons</taxon>
        <taxon>Gunneridae</taxon>
        <taxon>Pentapetalae</taxon>
        <taxon>rosids</taxon>
        <taxon>malvids</taxon>
        <taxon>Myrtales</taxon>
        <taxon>Lythraceae</taxon>
        <taxon>Trapa</taxon>
    </lineage>
</organism>
<reference evidence="4 5" key="1">
    <citation type="journal article" date="2023" name="Hortic Res">
        <title>Pangenome of water caltrop reveals structural variations and asymmetric subgenome divergence after allopolyploidization.</title>
        <authorList>
            <person name="Zhang X."/>
            <person name="Chen Y."/>
            <person name="Wang L."/>
            <person name="Yuan Y."/>
            <person name="Fang M."/>
            <person name="Shi L."/>
            <person name="Lu R."/>
            <person name="Comes H.P."/>
            <person name="Ma Y."/>
            <person name="Chen Y."/>
            <person name="Huang G."/>
            <person name="Zhou Y."/>
            <person name="Zheng Z."/>
            <person name="Qiu Y."/>
        </authorList>
    </citation>
    <scope>NUCLEOTIDE SEQUENCE [LARGE SCALE GENOMIC DNA]</scope>
    <source>
        <tissue evidence="4">Roots</tissue>
    </source>
</reference>
<feature type="repeat" description="PPR" evidence="3">
    <location>
        <begin position="367"/>
        <end position="402"/>
    </location>
</feature>
<dbReference type="InterPro" id="IPR011990">
    <property type="entry name" value="TPR-like_helical_dom_sf"/>
</dbReference>
<dbReference type="Pfam" id="PF01535">
    <property type="entry name" value="PPR"/>
    <property type="match status" value="4"/>
</dbReference>
<dbReference type="PANTHER" id="PTHR47933:SF11">
    <property type="entry name" value="PENTATRICOPEPTIDE REPEAT-CONTAINING PROTEIN 2"/>
    <property type="match status" value="1"/>
</dbReference>
<feature type="repeat" description="PPR" evidence="3">
    <location>
        <begin position="508"/>
        <end position="542"/>
    </location>
</feature>
<evidence type="ECO:0008006" key="6">
    <source>
        <dbReference type="Google" id="ProtNLM"/>
    </source>
</evidence>
<evidence type="ECO:0000313" key="5">
    <source>
        <dbReference type="Proteomes" id="UP001345219"/>
    </source>
</evidence>
<dbReference type="InterPro" id="IPR051240">
    <property type="entry name" value="Mito_RNA-Proc/Resp"/>
</dbReference>
<feature type="repeat" description="PPR" evidence="3">
    <location>
        <begin position="262"/>
        <end position="296"/>
    </location>
</feature>
<proteinExistence type="inferred from homology"/>
<comment type="caution">
    <text evidence="4">The sequence shown here is derived from an EMBL/GenBank/DDBJ whole genome shotgun (WGS) entry which is preliminary data.</text>
</comment>
<keyword evidence="2" id="KW-0677">Repeat</keyword>
<dbReference type="Gene3D" id="1.25.40.10">
    <property type="entry name" value="Tetratricopeptide repeat domain"/>
    <property type="match status" value="6"/>
</dbReference>
<protein>
    <recommendedName>
        <fullName evidence="6">Pentatricopeptide repeat-containing protein</fullName>
    </recommendedName>
</protein>
<feature type="repeat" description="PPR" evidence="3">
    <location>
        <begin position="543"/>
        <end position="573"/>
    </location>
</feature>
<dbReference type="InterPro" id="IPR002885">
    <property type="entry name" value="PPR_rpt"/>
</dbReference>
<dbReference type="GO" id="GO:0003729">
    <property type="term" value="F:mRNA binding"/>
    <property type="evidence" value="ECO:0007669"/>
    <property type="project" value="TreeGrafter"/>
</dbReference>